<evidence type="ECO:0000256" key="1">
    <source>
        <dbReference type="ARBA" id="ARBA00012493"/>
    </source>
</evidence>
<evidence type="ECO:0000256" key="4">
    <source>
        <dbReference type="ARBA" id="ARBA00022722"/>
    </source>
</evidence>
<dbReference type="Gene3D" id="2.40.70.10">
    <property type="entry name" value="Acid Proteases"/>
    <property type="match status" value="1"/>
</dbReference>
<sequence>MDSAAAIRDTSSCLFVTDRLSKRRFLIDTGSDVCVIPPSFEDKRAGPHRRSLYSVDNSPINTYGERILTLDLGLGRSFRSVFLVANVSHPIIGADFLRFFNLLVDLRERKIVDAETRLATQPLQLGPSAASVQSVLAINQTDEYASLLLNFLQDRLRPVFTTLPKHKGRSMLEAALKLGPRKSSSLVQNSGTAPAIWSSSPSTAQSSISRTLTIFTDHKPLVHAFSQGPEKASPRQFRHLELIAQTDVRHVAGEDNQVADYLSRLENEPSRVEAIVKSNFSPADIARAQQSDTQLKELLDSGSSSVQLKKLAFDDSSLYCDISTSQIRPFVPTPLRSLIFRHFHGISHAGGRESSGLISSRFVWPSMHRDIKRWVRECILCQKSKIQRHGKTPLVHFLQLTN</sequence>
<dbReference type="Proteomes" id="UP000479000">
    <property type="component" value="Unassembled WGS sequence"/>
</dbReference>
<dbReference type="PANTHER" id="PTHR37984">
    <property type="entry name" value="PROTEIN CBG26694"/>
    <property type="match status" value="1"/>
</dbReference>
<gene>
    <name evidence="7" type="ORF">NTEN_LOCUS6496</name>
</gene>
<dbReference type="GO" id="GO:0004519">
    <property type="term" value="F:endonuclease activity"/>
    <property type="evidence" value="ECO:0007669"/>
    <property type="project" value="UniProtKB-KW"/>
</dbReference>
<keyword evidence="4" id="KW-0540">Nuclease</keyword>
<evidence type="ECO:0000313" key="7">
    <source>
        <dbReference type="EMBL" id="CAB0000709.1"/>
    </source>
</evidence>
<reference evidence="7 8" key="1">
    <citation type="submission" date="2020-02" db="EMBL/GenBank/DDBJ databases">
        <authorList>
            <person name="Ferguson B K."/>
        </authorList>
    </citation>
    <scope>NUCLEOTIDE SEQUENCE [LARGE SCALE GENOMIC DNA]</scope>
</reference>
<accession>A0A6H5GF53</accession>
<evidence type="ECO:0000313" key="8">
    <source>
        <dbReference type="Proteomes" id="UP000479000"/>
    </source>
</evidence>
<dbReference type="EC" id="2.7.7.49" evidence="1"/>
<dbReference type="InterPro" id="IPR021109">
    <property type="entry name" value="Peptidase_aspartic_dom_sf"/>
</dbReference>
<keyword evidence="2" id="KW-0808">Transferase</keyword>
<dbReference type="EMBL" id="CADCXU010009806">
    <property type="protein sequence ID" value="CAB0000709.1"/>
    <property type="molecule type" value="Genomic_DNA"/>
</dbReference>
<keyword evidence="5" id="KW-0378">Hydrolase</keyword>
<dbReference type="GO" id="GO:0003964">
    <property type="term" value="F:RNA-directed DNA polymerase activity"/>
    <property type="evidence" value="ECO:0007669"/>
    <property type="project" value="UniProtKB-EC"/>
</dbReference>
<evidence type="ECO:0000256" key="3">
    <source>
        <dbReference type="ARBA" id="ARBA00022695"/>
    </source>
</evidence>
<dbReference type="OrthoDB" id="8016172at2759"/>
<keyword evidence="3" id="KW-0548">Nucleotidyltransferase</keyword>
<evidence type="ECO:0000256" key="2">
    <source>
        <dbReference type="ARBA" id="ARBA00022679"/>
    </source>
</evidence>
<dbReference type="AlphaFoldDB" id="A0A6H5GF53"/>
<feature type="domain" description="Integrase zinc-binding" evidence="6">
    <location>
        <begin position="331"/>
        <end position="386"/>
    </location>
</feature>
<name>A0A6H5GF53_9HEMI</name>
<proteinExistence type="predicted"/>
<dbReference type="SUPFAM" id="SSF50630">
    <property type="entry name" value="Acid proteases"/>
    <property type="match status" value="1"/>
</dbReference>
<dbReference type="InterPro" id="IPR041588">
    <property type="entry name" value="Integrase_H2C2"/>
</dbReference>
<evidence type="ECO:0000259" key="6">
    <source>
        <dbReference type="Pfam" id="PF17921"/>
    </source>
</evidence>
<keyword evidence="5" id="KW-0255">Endonuclease</keyword>
<keyword evidence="8" id="KW-1185">Reference proteome</keyword>
<dbReference type="InterPro" id="IPR050951">
    <property type="entry name" value="Retrovirus_Pol_polyprotein"/>
</dbReference>
<dbReference type="PANTHER" id="PTHR37984:SF5">
    <property type="entry name" value="PROTEIN NYNRIN-LIKE"/>
    <property type="match status" value="1"/>
</dbReference>
<dbReference type="Gene3D" id="1.10.340.70">
    <property type="match status" value="1"/>
</dbReference>
<dbReference type="Pfam" id="PF17921">
    <property type="entry name" value="Integrase_H2C2"/>
    <property type="match status" value="1"/>
</dbReference>
<protein>
    <recommendedName>
        <fullName evidence="1">RNA-directed DNA polymerase</fullName>
        <ecNumber evidence="1">2.7.7.49</ecNumber>
    </recommendedName>
</protein>
<dbReference type="FunFam" id="2.40.70.10:FF:000130">
    <property type="entry name" value="Retrovirus-related Pol polyprotein from transposon opus-like Protein"/>
    <property type="match status" value="1"/>
</dbReference>
<organism evidence="7 8">
    <name type="scientific">Nesidiocoris tenuis</name>
    <dbReference type="NCBI Taxonomy" id="355587"/>
    <lineage>
        <taxon>Eukaryota</taxon>
        <taxon>Metazoa</taxon>
        <taxon>Ecdysozoa</taxon>
        <taxon>Arthropoda</taxon>
        <taxon>Hexapoda</taxon>
        <taxon>Insecta</taxon>
        <taxon>Pterygota</taxon>
        <taxon>Neoptera</taxon>
        <taxon>Paraneoptera</taxon>
        <taxon>Hemiptera</taxon>
        <taxon>Heteroptera</taxon>
        <taxon>Panheteroptera</taxon>
        <taxon>Cimicomorpha</taxon>
        <taxon>Miridae</taxon>
        <taxon>Dicyphina</taxon>
        <taxon>Nesidiocoris</taxon>
    </lineage>
</organism>
<evidence type="ECO:0000256" key="5">
    <source>
        <dbReference type="ARBA" id="ARBA00022759"/>
    </source>
</evidence>